<proteinExistence type="inferred from homology"/>
<evidence type="ECO:0000313" key="10">
    <source>
        <dbReference type="Proteomes" id="UP000294887"/>
    </source>
</evidence>
<evidence type="ECO:0000256" key="3">
    <source>
        <dbReference type="ARBA" id="ARBA00022475"/>
    </source>
</evidence>
<comment type="caution">
    <text evidence="9">The sequence shown here is derived from an EMBL/GenBank/DDBJ whole genome shotgun (WGS) entry which is preliminary data.</text>
</comment>
<evidence type="ECO:0000256" key="2">
    <source>
        <dbReference type="ARBA" id="ARBA00007400"/>
    </source>
</evidence>
<evidence type="ECO:0000313" key="9">
    <source>
        <dbReference type="EMBL" id="TCJ88445.1"/>
    </source>
</evidence>
<organism evidence="9 10">
    <name type="scientific">Cocleimonas flava</name>
    <dbReference type="NCBI Taxonomy" id="634765"/>
    <lineage>
        <taxon>Bacteria</taxon>
        <taxon>Pseudomonadati</taxon>
        <taxon>Pseudomonadota</taxon>
        <taxon>Gammaproteobacteria</taxon>
        <taxon>Thiotrichales</taxon>
        <taxon>Thiotrichaceae</taxon>
        <taxon>Cocleimonas</taxon>
    </lineage>
</organism>
<dbReference type="AlphaFoldDB" id="A0A4V2P966"/>
<feature type="domain" description="Acyltransferase 3" evidence="8">
    <location>
        <begin position="1"/>
        <end position="332"/>
    </location>
</feature>
<evidence type="ECO:0000256" key="4">
    <source>
        <dbReference type="ARBA" id="ARBA00022692"/>
    </source>
</evidence>
<keyword evidence="5 7" id="KW-1133">Transmembrane helix</keyword>
<protein>
    <submittedName>
        <fullName evidence="9">Peptidoglycan/LPS O-acetylase OafA/YrhL</fullName>
    </submittedName>
</protein>
<feature type="transmembrane region" description="Helical" evidence="7">
    <location>
        <begin position="50"/>
        <end position="72"/>
    </location>
</feature>
<dbReference type="GO" id="GO:0009246">
    <property type="term" value="P:enterobacterial common antigen biosynthetic process"/>
    <property type="evidence" value="ECO:0007669"/>
    <property type="project" value="TreeGrafter"/>
</dbReference>
<accession>A0A4V2P966</accession>
<keyword evidence="10" id="KW-1185">Reference proteome</keyword>
<evidence type="ECO:0000259" key="8">
    <source>
        <dbReference type="Pfam" id="PF01757"/>
    </source>
</evidence>
<sequence>MKGIAILMIAMHNFMHLFPFPKENEFDFSFERTSSMLNLLWTEPENSIRVLASFFGHFGVEVFVLLSAYGLTKKYLKHPLIYWQFIGERIFKIFPAFIIAIVIWLALEGFYSHGIFGPFKMLSMHYQEILLKLTLLSNFIPDKALEPIGPWWFIPFIFQFYFVFPFLLKLHERWQETGLIALSAFCLVFTDTVEGHLYGVNLYYTIVPYIPVFALGLCLAKKDTLISEIHIPKSFVALALVIFILGNIYQHLWVLSNISFILLFLVLMNIVIPKIKGSLHRLLIFTGQISMGLFLVNGFLRFPMVRWAIEKDNWLYTLVLCFVFLAISYIMAVVVIRLERLLTSTLKANQYKQKHSI</sequence>
<feature type="transmembrane region" description="Helical" evidence="7">
    <location>
        <begin position="231"/>
        <end position="249"/>
    </location>
</feature>
<dbReference type="InterPro" id="IPR002656">
    <property type="entry name" value="Acyl_transf_3_dom"/>
</dbReference>
<feature type="transmembrane region" description="Helical" evidence="7">
    <location>
        <begin position="93"/>
        <end position="116"/>
    </location>
</feature>
<evidence type="ECO:0000256" key="5">
    <source>
        <dbReference type="ARBA" id="ARBA00022989"/>
    </source>
</evidence>
<feature type="transmembrane region" description="Helical" evidence="7">
    <location>
        <begin position="314"/>
        <end position="336"/>
    </location>
</feature>
<reference evidence="9 10" key="1">
    <citation type="submission" date="2019-03" db="EMBL/GenBank/DDBJ databases">
        <title>Genomic Encyclopedia of Type Strains, Phase IV (KMG-IV): sequencing the most valuable type-strain genomes for metagenomic binning, comparative biology and taxonomic classification.</title>
        <authorList>
            <person name="Goeker M."/>
        </authorList>
    </citation>
    <scope>NUCLEOTIDE SEQUENCE [LARGE SCALE GENOMIC DNA]</scope>
    <source>
        <strain evidence="9 10">DSM 24830</strain>
    </source>
</reference>
<dbReference type="EMBL" id="SMFQ01000002">
    <property type="protein sequence ID" value="TCJ88445.1"/>
    <property type="molecule type" value="Genomic_DNA"/>
</dbReference>
<evidence type="ECO:0000256" key="6">
    <source>
        <dbReference type="ARBA" id="ARBA00023136"/>
    </source>
</evidence>
<keyword evidence="3" id="KW-1003">Cell membrane</keyword>
<dbReference type="PANTHER" id="PTHR40074:SF2">
    <property type="entry name" value="O-ACETYLTRANSFERASE WECH"/>
    <property type="match status" value="1"/>
</dbReference>
<evidence type="ECO:0000256" key="1">
    <source>
        <dbReference type="ARBA" id="ARBA00004651"/>
    </source>
</evidence>
<comment type="subcellular location">
    <subcellularLocation>
        <location evidence="1">Cell membrane</location>
        <topology evidence="1">Multi-pass membrane protein</topology>
    </subcellularLocation>
</comment>
<dbReference type="Proteomes" id="UP000294887">
    <property type="component" value="Unassembled WGS sequence"/>
</dbReference>
<feature type="transmembrane region" description="Helical" evidence="7">
    <location>
        <begin position="282"/>
        <end position="302"/>
    </location>
</feature>
<dbReference type="GO" id="GO:0016413">
    <property type="term" value="F:O-acetyltransferase activity"/>
    <property type="evidence" value="ECO:0007669"/>
    <property type="project" value="TreeGrafter"/>
</dbReference>
<evidence type="ECO:0000256" key="7">
    <source>
        <dbReference type="SAM" id="Phobius"/>
    </source>
</evidence>
<comment type="similarity">
    <text evidence="2">Belongs to the acyltransferase 3 family.</text>
</comment>
<feature type="transmembrane region" description="Helical" evidence="7">
    <location>
        <begin position="202"/>
        <end position="219"/>
    </location>
</feature>
<feature type="transmembrane region" description="Helical" evidence="7">
    <location>
        <begin position="148"/>
        <end position="167"/>
    </location>
</feature>
<dbReference type="Pfam" id="PF01757">
    <property type="entry name" value="Acyl_transf_3"/>
    <property type="match status" value="1"/>
</dbReference>
<name>A0A4V2P966_9GAMM</name>
<dbReference type="GO" id="GO:0005886">
    <property type="term" value="C:plasma membrane"/>
    <property type="evidence" value="ECO:0007669"/>
    <property type="project" value="UniProtKB-SubCell"/>
</dbReference>
<keyword evidence="4 7" id="KW-0812">Transmembrane</keyword>
<keyword evidence="6 7" id="KW-0472">Membrane</keyword>
<feature type="transmembrane region" description="Helical" evidence="7">
    <location>
        <begin position="255"/>
        <end position="275"/>
    </location>
</feature>
<gene>
    <name evidence="9" type="ORF">EV695_0299</name>
</gene>
<dbReference type="PANTHER" id="PTHR40074">
    <property type="entry name" value="O-ACETYLTRANSFERASE WECH"/>
    <property type="match status" value="1"/>
</dbReference>